<reference evidence="2" key="1">
    <citation type="submission" date="2023-03" db="EMBL/GenBank/DDBJ databases">
        <title>Massive genome expansion in bonnet fungi (Mycena s.s.) driven by repeated elements and novel gene families across ecological guilds.</title>
        <authorList>
            <consortium name="Lawrence Berkeley National Laboratory"/>
            <person name="Harder C.B."/>
            <person name="Miyauchi S."/>
            <person name="Viragh M."/>
            <person name="Kuo A."/>
            <person name="Thoen E."/>
            <person name="Andreopoulos B."/>
            <person name="Lu D."/>
            <person name="Skrede I."/>
            <person name="Drula E."/>
            <person name="Henrissat B."/>
            <person name="Morin E."/>
            <person name="Kohler A."/>
            <person name="Barry K."/>
            <person name="LaButti K."/>
            <person name="Morin E."/>
            <person name="Salamov A."/>
            <person name="Lipzen A."/>
            <person name="Mereny Z."/>
            <person name="Hegedus B."/>
            <person name="Baldrian P."/>
            <person name="Stursova M."/>
            <person name="Weitz H."/>
            <person name="Taylor A."/>
            <person name="Grigoriev I.V."/>
            <person name="Nagy L.G."/>
            <person name="Martin F."/>
            <person name="Kauserud H."/>
        </authorList>
    </citation>
    <scope>NUCLEOTIDE SEQUENCE</scope>
    <source>
        <strain evidence="2">CBHHK067</strain>
    </source>
</reference>
<accession>A0AAD7DU71</accession>
<dbReference type="Proteomes" id="UP001221757">
    <property type="component" value="Unassembled WGS sequence"/>
</dbReference>
<gene>
    <name evidence="2" type="ORF">B0H17DRAFT_1197210</name>
</gene>
<evidence type="ECO:0000313" key="2">
    <source>
        <dbReference type="EMBL" id="KAJ7697877.1"/>
    </source>
</evidence>
<feature type="compositionally biased region" description="Low complexity" evidence="1">
    <location>
        <begin position="128"/>
        <end position="143"/>
    </location>
</feature>
<keyword evidence="3" id="KW-1185">Reference proteome</keyword>
<comment type="caution">
    <text evidence="2">The sequence shown here is derived from an EMBL/GenBank/DDBJ whole genome shotgun (WGS) entry which is preliminary data.</text>
</comment>
<evidence type="ECO:0000256" key="1">
    <source>
        <dbReference type="SAM" id="MobiDB-lite"/>
    </source>
</evidence>
<feature type="region of interest" description="Disordered" evidence="1">
    <location>
        <begin position="124"/>
        <end position="143"/>
    </location>
</feature>
<dbReference type="AlphaFoldDB" id="A0AAD7DU71"/>
<dbReference type="EMBL" id="JARKIE010000028">
    <property type="protein sequence ID" value="KAJ7697877.1"/>
    <property type="molecule type" value="Genomic_DNA"/>
</dbReference>
<evidence type="ECO:0000313" key="3">
    <source>
        <dbReference type="Proteomes" id="UP001221757"/>
    </source>
</evidence>
<name>A0AAD7DU71_MYCRO</name>
<sequence length="218" mass="22395">MKTTGTPAVSQAYGIQTRFRCPRTPADSIPLSLHTVRIAPAPARRASHPVPTDHDIYDLPPSSTPHALTKPHVHPAPKPLNPVLAPGPCRFLPLRDRCASSNPPATVPPMCVCASSARTLSPSASTCARAPSSGGRASSSPSPDAAHACVRVVAVCVFLLAPSILPSPRAFGLGCVPPTRATHVYGTRPTSHDARASVPDAAGVGVHSDAVTSSPQAA</sequence>
<protein>
    <submittedName>
        <fullName evidence="2">Uncharacterized protein</fullName>
    </submittedName>
</protein>
<organism evidence="2 3">
    <name type="scientific">Mycena rosella</name>
    <name type="common">Pink bonnet</name>
    <name type="synonym">Agaricus rosellus</name>
    <dbReference type="NCBI Taxonomy" id="1033263"/>
    <lineage>
        <taxon>Eukaryota</taxon>
        <taxon>Fungi</taxon>
        <taxon>Dikarya</taxon>
        <taxon>Basidiomycota</taxon>
        <taxon>Agaricomycotina</taxon>
        <taxon>Agaricomycetes</taxon>
        <taxon>Agaricomycetidae</taxon>
        <taxon>Agaricales</taxon>
        <taxon>Marasmiineae</taxon>
        <taxon>Mycenaceae</taxon>
        <taxon>Mycena</taxon>
    </lineage>
</organism>
<proteinExistence type="predicted"/>